<dbReference type="EMBL" id="JAEOAQ010000001">
    <property type="protein sequence ID" value="KAG5421471.1"/>
    <property type="molecule type" value="Genomic_DNA"/>
</dbReference>
<comment type="caution">
    <text evidence="2">The sequence shown here is derived from an EMBL/GenBank/DDBJ whole genome shotgun (WGS) entry which is preliminary data.</text>
</comment>
<dbReference type="GO" id="GO:0055088">
    <property type="term" value="P:lipid homeostasis"/>
    <property type="evidence" value="ECO:0007669"/>
    <property type="project" value="TreeGrafter"/>
</dbReference>
<dbReference type="AlphaFoldDB" id="A0A8H7ZL79"/>
<dbReference type="GO" id="GO:0005743">
    <property type="term" value="C:mitochondrial inner membrane"/>
    <property type="evidence" value="ECO:0007669"/>
    <property type="project" value="TreeGrafter"/>
</dbReference>
<name>A0A8H7ZL79_9ASCO</name>
<dbReference type="SUPFAM" id="SSF53474">
    <property type="entry name" value="alpha/beta-Hydrolases"/>
    <property type="match status" value="1"/>
</dbReference>
<dbReference type="Proteomes" id="UP000669133">
    <property type="component" value="Unassembled WGS sequence"/>
</dbReference>
<accession>A0A8H7ZL79</accession>
<dbReference type="Gene3D" id="3.40.50.1820">
    <property type="entry name" value="alpha/beta hydrolase"/>
    <property type="match status" value="1"/>
</dbReference>
<gene>
    <name evidence="2" type="ORF">I9W82_000562</name>
</gene>
<protein>
    <recommendedName>
        <fullName evidence="1">AB hydrolase-1 domain-containing protein</fullName>
    </recommendedName>
</protein>
<dbReference type="InterPro" id="IPR000073">
    <property type="entry name" value="AB_hydrolase_1"/>
</dbReference>
<dbReference type="GO" id="GO:0035965">
    <property type="term" value="P:cardiolipin acyl-chain remodeling"/>
    <property type="evidence" value="ECO:0007669"/>
    <property type="project" value="TreeGrafter"/>
</dbReference>
<dbReference type="GO" id="GO:0006654">
    <property type="term" value="P:phosphatidic acid biosynthetic process"/>
    <property type="evidence" value="ECO:0007669"/>
    <property type="project" value="TreeGrafter"/>
</dbReference>
<dbReference type="OrthoDB" id="7457040at2759"/>
<dbReference type="Pfam" id="PF00561">
    <property type="entry name" value="Abhydrolase_1"/>
    <property type="match status" value="1"/>
</dbReference>
<evidence type="ECO:0000313" key="2">
    <source>
        <dbReference type="EMBL" id="KAG5421471.1"/>
    </source>
</evidence>
<sequence>MIVRAVRWFSLKNASKFTLPNGYVPHKSVIKSVPFKESLSIWWQSLSRNRLKILQNDLVELMVPNIEANSHIKKGVKKVPIGDSDYINEVQFKIVNGVELPTKHLVFIHGYGASLGCFARNFQLIDKFKSSTKFNYHIHFLDNITFGLSSNPKIDNDKISWRIPPTAKIKLIDNEPTDPKKLYRKYYKLIEGFQLDPDNFTQYQQHFKPILQDMEQFYTTAIEDWRKSSGIAQIDYLIGHSFGGYWSASYALLHPDKVSNLILLSPVGLERHVMAITNNDKITNDIVKPVLDPTSYKFLSRFPILSMNHVLNWYYKIPFLPRMLPYLGPWGVKIYFGMWLPKLSKINKLIQKHGGPEKIFSNVNDLVYGSPKEVKLIVEYLYNGASNGSNSDIYVKYLLTPATVSKWPLYDKFITKMETDPQAFKFNTYLFYGQYDFMNSEAGQKLVDRLSKALPNSKFRYDEIAEGGHNLYIDNPFDTNRKIYEIAGETGEDSID</sequence>
<organism evidence="2 3">
    <name type="scientific">Candida metapsilosis</name>
    <dbReference type="NCBI Taxonomy" id="273372"/>
    <lineage>
        <taxon>Eukaryota</taxon>
        <taxon>Fungi</taxon>
        <taxon>Dikarya</taxon>
        <taxon>Ascomycota</taxon>
        <taxon>Saccharomycotina</taxon>
        <taxon>Pichiomycetes</taxon>
        <taxon>Debaryomycetaceae</taxon>
        <taxon>Candida/Lodderomyces clade</taxon>
        <taxon>Candida</taxon>
    </lineage>
</organism>
<reference evidence="2 3" key="1">
    <citation type="submission" date="2020-12" db="EMBL/GenBank/DDBJ databases">
        <title>Effect of drift, selection, and recombination on the evolution of hybrid genomes in Candida yeast pathogens.</title>
        <authorList>
            <person name="Mixao V."/>
            <person name="Ksiezopolska E."/>
            <person name="Saus E."/>
            <person name="Boekhout T."/>
            <person name="Gacser A."/>
            <person name="Gabaldon T."/>
        </authorList>
    </citation>
    <scope>NUCLEOTIDE SEQUENCE [LARGE SCALE GENOMIC DNA]</scope>
    <source>
        <strain evidence="2 3">BP57</strain>
    </source>
</reference>
<evidence type="ECO:0000259" key="1">
    <source>
        <dbReference type="Pfam" id="PF00561"/>
    </source>
</evidence>
<dbReference type="GO" id="GO:0042171">
    <property type="term" value="F:lysophosphatidic acid acyltransferase activity"/>
    <property type="evidence" value="ECO:0007669"/>
    <property type="project" value="TreeGrafter"/>
</dbReference>
<dbReference type="PANTHER" id="PTHR42886">
    <property type="entry name" value="RE40534P-RELATED"/>
    <property type="match status" value="1"/>
</dbReference>
<dbReference type="GeneID" id="93649191"/>
<proteinExistence type="predicted"/>
<feature type="domain" description="AB hydrolase-1" evidence="1">
    <location>
        <begin position="103"/>
        <end position="280"/>
    </location>
</feature>
<dbReference type="RefSeq" id="XP_067550587.1">
    <property type="nucleotide sequence ID" value="XM_067694816.1"/>
</dbReference>
<dbReference type="InterPro" id="IPR029058">
    <property type="entry name" value="AB_hydrolase_fold"/>
</dbReference>
<dbReference type="PANTHER" id="PTHR42886:SF23">
    <property type="entry name" value="1-ACYLGLYCEROL-3-PHOSPHATE O-ACYLTRANSFERASE ICT1-RELATED"/>
    <property type="match status" value="1"/>
</dbReference>
<dbReference type="GO" id="GO:0004623">
    <property type="term" value="F:phospholipase A2 activity"/>
    <property type="evidence" value="ECO:0007669"/>
    <property type="project" value="TreeGrafter"/>
</dbReference>
<keyword evidence="3" id="KW-1185">Reference proteome</keyword>
<evidence type="ECO:0000313" key="3">
    <source>
        <dbReference type="Proteomes" id="UP000669133"/>
    </source>
</evidence>